<protein>
    <submittedName>
        <fullName evidence="1">Uncharacterized protein</fullName>
    </submittedName>
</protein>
<organism evidence="1 2">
    <name type="scientific">Actinokineospora xionganensis</name>
    <dbReference type="NCBI Taxonomy" id="2684470"/>
    <lineage>
        <taxon>Bacteria</taxon>
        <taxon>Bacillati</taxon>
        <taxon>Actinomycetota</taxon>
        <taxon>Actinomycetes</taxon>
        <taxon>Pseudonocardiales</taxon>
        <taxon>Pseudonocardiaceae</taxon>
        <taxon>Actinokineospora</taxon>
    </lineage>
</organism>
<evidence type="ECO:0000313" key="2">
    <source>
        <dbReference type="Proteomes" id="UP000734823"/>
    </source>
</evidence>
<dbReference type="Proteomes" id="UP000734823">
    <property type="component" value="Unassembled WGS sequence"/>
</dbReference>
<keyword evidence="2" id="KW-1185">Reference proteome</keyword>
<dbReference type="RefSeq" id="WP_187218676.1">
    <property type="nucleotide sequence ID" value="NZ_JABVED010000002.1"/>
</dbReference>
<accession>A0ABR7L1S1</accession>
<name>A0ABR7L1S1_9PSEU</name>
<comment type="caution">
    <text evidence="1">The sequence shown here is derived from an EMBL/GenBank/DDBJ whole genome shotgun (WGS) entry which is preliminary data.</text>
</comment>
<evidence type="ECO:0000313" key="1">
    <source>
        <dbReference type="EMBL" id="MBC6446630.1"/>
    </source>
</evidence>
<gene>
    <name evidence="1" type="ORF">GPZ80_05505</name>
</gene>
<dbReference type="EMBL" id="JABVED010000002">
    <property type="protein sequence ID" value="MBC6446630.1"/>
    <property type="molecule type" value="Genomic_DNA"/>
</dbReference>
<proteinExistence type="predicted"/>
<reference evidence="1 2" key="1">
    <citation type="submission" date="2020-06" db="EMBL/GenBank/DDBJ databases">
        <title>Actinokineospora xiongansis sp. nov., isolated from soil of Baiyangdian.</title>
        <authorList>
            <person name="Zhang X."/>
        </authorList>
    </citation>
    <scope>NUCLEOTIDE SEQUENCE [LARGE SCALE GENOMIC DNA]</scope>
    <source>
        <strain evidence="1 2">HBU206404</strain>
    </source>
</reference>
<sequence>MKRAVTIAALLLACVACERQPAAPAPGSSGTSDLDQIESTLDAIESELAGD</sequence>